<proteinExistence type="predicted"/>
<dbReference type="EMBL" id="CAJPWZ010001775">
    <property type="protein sequence ID" value="CAG2223121.1"/>
    <property type="molecule type" value="Genomic_DNA"/>
</dbReference>
<evidence type="ECO:0000313" key="1">
    <source>
        <dbReference type="EMBL" id="CAG2223121.1"/>
    </source>
</evidence>
<evidence type="ECO:0000313" key="2">
    <source>
        <dbReference type="Proteomes" id="UP000683360"/>
    </source>
</evidence>
<protein>
    <submittedName>
        <fullName evidence="1">Uncharacterized protein</fullName>
    </submittedName>
</protein>
<keyword evidence="2" id="KW-1185">Reference proteome</keyword>
<accession>A0A8S3SU27</accession>
<name>A0A8S3SU27_MYTED</name>
<comment type="caution">
    <text evidence="1">The sequence shown here is derived from an EMBL/GenBank/DDBJ whole genome shotgun (WGS) entry which is preliminary data.</text>
</comment>
<sequence>MGQPMGIGCDPVEAGMYPNEDYTGEQSQGYGSRYGSSSGRICGTCRRRCRPREWTVRYSCLLPCYPRYLNTCCKYLRNYQTSSMSRGYGGSPYSQYPQSYPGSMYDGQQDPQMTYPTYTTYPGSGGDRLPPILPLVHRFTFNNYTESYRQLSLITVFPLYRFIN</sequence>
<organism evidence="1 2">
    <name type="scientific">Mytilus edulis</name>
    <name type="common">Blue mussel</name>
    <dbReference type="NCBI Taxonomy" id="6550"/>
    <lineage>
        <taxon>Eukaryota</taxon>
        <taxon>Metazoa</taxon>
        <taxon>Spiralia</taxon>
        <taxon>Lophotrochozoa</taxon>
        <taxon>Mollusca</taxon>
        <taxon>Bivalvia</taxon>
        <taxon>Autobranchia</taxon>
        <taxon>Pteriomorphia</taxon>
        <taxon>Mytilida</taxon>
        <taxon>Mytiloidea</taxon>
        <taxon>Mytilidae</taxon>
        <taxon>Mytilinae</taxon>
        <taxon>Mytilus</taxon>
    </lineage>
</organism>
<reference evidence="1" key="1">
    <citation type="submission" date="2021-03" db="EMBL/GenBank/DDBJ databases">
        <authorList>
            <person name="Bekaert M."/>
        </authorList>
    </citation>
    <scope>NUCLEOTIDE SEQUENCE</scope>
</reference>
<dbReference type="Proteomes" id="UP000683360">
    <property type="component" value="Unassembled WGS sequence"/>
</dbReference>
<gene>
    <name evidence="1" type="ORF">MEDL_36446</name>
</gene>
<dbReference type="AlphaFoldDB" id="A0A8S3SU27"/>